<name>A0AAU9CUW9_9BACT</name>
<proteinExistence type="predicted"/>
<dbReference type="EMBL" id="AP025316">
    <property type="protein sequence ID" value="BDD11838.1"/>
    <property type="molecule type" value="Genomic_DNA"/>
</dbReference>
<accession>A0AAU9CUW9</accession>
<gene>
    <name evidence="2" type="ORF">FUAX_42700</name>
</gene>
<keyword evidence="2" id="KW-0614">Plasmid</keyword>
<evidence type="ECO:0000256" key="1">
    <source>
        <dbReference type="SAM" id="MobiDB-lite"/>
    </source>
</evidence>
<dbReference type="KEGG" id="fax:FUAX_42700"/>
<evidence type="ECO:0000313" key="2">
    <source>
        <dbReference type="EMBL" id="BDD11838.1"/>
    </source>
</evidence>
<organism evidence="2 3">
    <name type="scientific">Fulvitalea axinellae</name>
    <dbReference type="NCBI Taxonomy" id="1182444"/>
    <lineage>
        <taxon>Bacteria</taxon>
        <taxon>Pseudomonadati</taxon>
        <taxon>Bacteroidota</taxon>
        <taxon>Cytophagia</taxon>
        <taxon>Cytophagales</taxon>
        <taxon>Persicobacteraceae</taxon>
        <taxon>Fulvitalea</taxon>
    </lineage>
</organism>
<geneLocation type="plasmid" evidence="2 3">
    <name>pFA2</name>
</geneLocation>
<evidence type="ECO:0000313" key="3">
    <source>
        <dbReference type="Proteomes" id="UP001348817"/>
    </source>
</evidence>
<feature type="region of interest" description="Disordered" evidence="1">
    <location>
        <begin position="1"/>
        <end position="33"/>
    </location>
</feature>
<dbReference type="Proteomes" id="UP001348817">
    <property type="component" value="Plasmid pFA2"/>
</dbReference>
<dbReference type="RefSeq" id="WP_338395237.1">
    <property type="nucleotide sequence ID" value="NZ_AP025316.1"/>
</dbReference>
<protein>
    <submittedName>
        <fullName evidence="2">Uncharacterized protein</fullName>
    </submittedName>
</protein>
<reference evidence="2 3" key="1">
    <citation type="submission" date="2021-12" db="EMBL/GenBank/DDBJ databases">
        <title>Genome sequencing of bacteria with rrn-lacking chromosome and rrn-plasmid.</title>
        <authorList>
            <person name="Anda M."/>
            <person name="Iwasaki W."/>
        </authorList>
    </citation>
    <scope>NUCLEOTIDE SEQUENCE [LARGE SCALE GENOMIC DNA]</scope>
    <source>
        <strain evidence="2 3">DSM 100852</strain>
        <plasmid evidence="2 3">pFA2</plasmid>
    </source>
</reference>
<dbReference type="AlphaFoldDB" id="A0AAU9CUW9"/>
<keyword evidence="3" id="KW-1185">Reference proteome</keyword>
<sequence>MFSRRTSKHKEQPQADLPGRSASKLPPVPESLLSEEEFLTRSQEYERDSQGKITPKPHAQDLLDISAALGQYHDTVRHQGSLWAGERDEKAILTRLRDRWKALDNVEKTVFAWARSHPIPARRLGFFPHLSLMEKLLGTINRFRAEIADGMERLGISPYTELSERDLLSKQYNQAWKGQLEGKFLKGNWRKEDGQNMRSLLNATVLRLLWHSDRSACLASGCYKALANTDRPVLYLHDYGKGHPNVASPAEYVKTEGGIYDSARLRSASFGADILESRTYVTVDYERGRSPQKRQDLLGFYPPSIHLAYLLDMAQQRTMLRQGFGFGKGTQFATSLGVAHPITGRFFVSSPDEYVWLESEEDAVVGNLDTFKALEGGPSSVGETEIAESARSKTVAHDTHWRKRFVNRVAKPPEIPPVIKNEKLDSLLQKVQSYDTVTSGTQASVFKLNPGLWSGTTLYLKILREGSFSSVAAKEHFAADFLLMLDSPRVRSQVSELVRRNSPEFLTLLAFADEQQNKTLARSLRTFLATDMEHLIVFRPAIGMSLSQVSPEETLVIGVLTDPDFFRAIGELAFYDLLMGNADRVFYGVHKTNLFVEQDFGQLSISPIDHALDFSWMYSFVRDLDPQSKQYPTLSSLDLRSMVNEPWKHSAKLKEVFAQTKEGLSRILESEIMGWQSPNGPLGKITETFEERHNSSDYTFSPRVKTEQLRWFKEGFMVGAVHLYEKRHVIDSLRARTDPSFQVDADLFFHQCEKAIELVGIRYQELKKILPES</sequence>